<evidence type="ECO:0008006" key="4">
    <source>
        <dbReference type="Google" id="ProtNLM"/>
    </source>
</evidence>
<proteinExistence type="predicted"/>
<evidence type="ECO:0000313" key="3">
    <source>
        <dbReference type="Proteomes" id="UP000008022"/>
    </source>
</evidence>
<feature type="signal peptide" evidence="1">
    <location>
        <begin position="1"/>
        <end position="21"/>
    </location>
</feature>
<protein>
    <recommendedName>
        <fullName evidence="4">Secreted protein</fullName>
    </recommendedName>
</protein>
<reference evidence="2" key="2">
    <citation type="submission" date="2015-06" db="UniProtKB">
        <authorList>
            <consortium name="EnsemblPlants"/>
        </authorList>
    </citation>
    <scope>IDENTIFICATION</scope>
</reference>
<sequence>MSSWYCIIMAGAAAAAASTAAAELEAAAAAASCGHDSASSMAARRMSSGVARVPSQMRDFLLGSRTSHTHRPAGPRRRTPRYTGCLVSLNLVLPAGRFGGADVTVAYSSCSSYSMSVEKKRRFGGGAARTWRERGGRRELSWNWLEMSEGEMEVEEEA</sequence>
<dbReference type="Proteomes" id="UP000008022">
    <property type="component" value="Unassembled WGS sequence"/>
</dbReference>
<dbReference type="AlphaFoldDB" id="A0A0E0PSW0"/>
<evidence type="ECO:0000256" key="1">
    <source>
        <dbReference type="SAM" id="SignalP"/>
    </source>
</evidence>
<evidence type="ECO:0000313" key="2">
    <source>
        <dbReference type="EnsemblPlants" id="ORUFI06G01540.1"/>
    </source>
</evidence>
<organism evidence="2 3">
    <name type="scientific">Oryza rufipogon</name>
    <name type="common">Brownbeard rice</name>
    <name type="synonym">Asian wild rice</name>
    <dbReference type="NCBI Taxonomy" id="4529"/>
    <lineage>
        <taxon>Eukaryota</taxon>
        <taxon>Viridiplantae</taxon>
        <taxon>Streptophyta</taxon>
        <taxon>Embryophyta</taxon>
        <taxon>Tracheophyta</taxon>
        <taxon>Spermatophyta</taxon>
        <taxon>Magnoliopsida</taxon>
        <taxon>Liliopsida</taxon>
        <taxon>Poales</taxon>
        <taxon>Poaceae</taxon>
        <taxon>BOP clade</taxon>
        <taxon>Oryzoideae</taxon>
        <taxon>Oryzeae</taxon>
        <taxon>Oryzinae</taxon>
        <taxon>Oryza</taxon>
    </lineage>
</organism>
<keyword evidence="1" id="KW-0732">Signal</keyword>
<dbReference type="EnsemblPlants" id="ORUFI06G01540.1">
    <property type="protein sequence ID" value="ORUFI06G01540.1"/>
    <property type="gene ID" value="ORUFI06G01540"/>
</dbReference>
<feature type="chain" id="PRO_5002370408" description="Secreted protein" evidence="1">
    <location>
        <begin position="22"/>
        <end position="158"/>
    </location>
</feature>
<name>A0A0E0PSW0_ORYRU</name>
<dbReference type="HOGENOM" id="CLU_1672158_0_0_1"/>
<reference evidence="3" key="1">
    <citation type="submission" date="2013-06" db="EMBL/GenBank/DDBJ databases">
        <authorList>
            <person name="Zhao Q."/>
        </authorList>
    </citation>
    <scope>NUCLEOTIDE SEQUENCE</scope>
    <source>
        <strain evidence="3">cv. W1943</strain>
    </source>
</reference>
<accession>A0A0E0PSW0</accession>
<keyword evidence="3" id="KW-1185">Reference proteome</keyword>
<dbReference type="Gramene" id="ORUFI06G01540.1">
    <property type="protein sequence ID" value="ORUFI06G01540.1"/>
    <property type="gene ID" value="ORUFI06G01540"/>
</dbReference>